<gene>
    <name evidence="6" type="ORF">SAMN02745244_00435</name>
</gene>
<evidence type="ECO:0000256" key="3">
    <source>
        <dbReference type="ARBA" id="ARBA00023125"/>
    </source>
</evidence>
<evidence type="ECO:0000313" key="6">
    <source>
        <dbReference type="EMBL" id="SHI48287.1"/>
    </source>
</evidence>
<evidence type="ECO:0000256" key="1">
    <source>
        <dbReference type="ARBA" id="ARBA00022491"/>
    </source>
</evidence>
<dbReference type="Pfam" id="PF13377">
    <property type="entry name" value="Peripla_BP_3"/>
    <property type="match status" value="1"/>
</dbReference>
<dbReference type="PROSITE" id="PS50932">
    <property type="entry name" value="HTH_LACI_2"/>
    <property type="match status" value="1"/>
</dbReference>
<sequence>MGKKVTAKQVADAAGVSRSAVSLVFNGRGDDFLATETQQRIREVAGQLGYTPNLVARSLRNQQTKLIGILSNAAVTGPFDGEIIGGADAVAREHGYLTLSADTENQADQGADTLRRLLDQGVDGLIYLTVGLHETRVLDDFMRVPAALANCFPGPGSPEGADLLPRFIPDEVSGGRVGTEHLIGFGHRRIGLLRGEQDTPASGWREDGFRQAMAAAGFPVDESLVAEAGFQISPGYHGAMRLLDVSAERRPTALVAPNDRVAIGTILAAGRLGLRVPEDLSVVGYDDQRNVASDMVPALTTVALPLSEMGRRAMRAVLAAVEPDKFDAATRPVGEVRLECGLVVRKSTAPVSG</sequence>
<dbReference type="STRING" id="1123357.SAMN02745244_00435"/>
<dbReference type="GO" id="GO:0003700">
    <property type="term" value="F:DNA-binding transcription factor activity"/>
    <property type="evidence" value="ECO:0007669"/>
    <property type="project" value="TreeGrafter"/>
</dbReference>
<dbReference type="CDD" id="cd06288">
    <property type="entry name" value="PBP1_sucrose_transcription_regulator"/>
    <property type="match status" value="1"/>
</dbReference>
<dbReference type="Proteomes" id="UP000184512">
    <property type="component" value="Unassembled WGS sequence"/>
</dbReference>
<dbReference type="PANTHER" id="PTHR30146:SF148">
    <property type="entry name" value="HTH-TYPE TRANSCRIPTIONAL REPRESSOR PURR-RELATED"/>
    <property type="match status" value="1"/>
</dbReference>
<name>A0A1M6BHY4_9ACTN</name>
<feature type="domain" description="HTH lacI-type" evidence="5">
    <location>
        <begin position="5"/>
        <end position="61"/>
    </location>
</feature>
<dbReference type="AlphaFoldDB" id="A0A1M6BHY4"/>
<dbReference type="Gene3D" id="1.10.260.40">
    <property type="entry name" value="lambda repressor-like DNA-binding domains"/>
    <property type="match status" value="1"/>
</dbReference>
<keyword evidence="2" id="KW-0805">Transcription regulation</keyword>
<keyword evidence="3" id="KW-0238">DNA-binding</keyword>
<dbReference type="InterPro" id="IPR028082">
    <property type="entry name" value="Peripla_BP_I"/>
</dbReference>
<dbReference type="Pfam" id="PF00356">
    <property type="entry name" value="LacI"/>
    <property type="match status" value="1"/>
</dbReference>
<dbReference type="GO" id="GO:0000976">
    <property type="term" value="F:transcription cis-regulatory region binding"/>
    <property type="evidence" value="ECO:0007669"/>
    <property type="project" value="TreeGrafter"/>
</dbReference>
<dbReference type="InterPro" id="IPR000843">
    <property type="entry name" value="HTH_LacI"/>
</dbReference>
<keyword evidence="4" id="KW-0804">Transcription</keyword>
<dbReference type="SUPFAM" id="SSF47413">
    <property type="entry name" value="lambda repressor-like DNA-binding domains"/>
    <property type="match status" value="1"/>
</dbReference>
<dbReference type="SUPFAM" id="SSF53822">
    <property type="entry name" value="Periplasmic binding protein-like I"/>
    <property type="match status" value="1"/>
</dbReference>
<reference evidence="6 7" key="1">
    <citation type="submission" date="2016-11" db="EMBL/GenBank/DDBJ databases">
        <authorList>
            <person name="Jaros S."/>
            <person name="Januszkiewicz K."/>
            <person name="Wedrychowicz H."/>
        </authorList>
    </citation>
    <scope>NUCLEOTIDE SEQUENCE [LARGE SCALE GENOMIC DNA]</scope>
    <source>
        <strain evidence="6 7">DSM 12906</strain>
    </source>
</reference>
<dbReference type="InterPro" id="IPR046335">
    <property type="entry name" value="LacI/GalR-like_sensor"/>
</dbReference>
<protein>
    <submittedName>
        <fullName evidence="6">Transcriptional regulator, LacI family</fullName>
    </submittedName>
</protein>
<evidence type="ECO:0000259" key="5">
    <source>
        <dbReference type="PROSITE" id="PS50932"/>
    </source>
</evidence>
<dbReference type="InterPro" id="IPR010982">
    <property type="entry name" value="Lambda_DNA-bd_dom_sf"/>
</dbReference>
<dbReference type="RefSeq" id="WP_073185922.1">
    <property type="nucleotide sequence ID" value="NZ_FQZG01000007.1"/>
</dbReference>
<accession>A0A1M6BHY4</accession>
<dbReference type="SMART" id="SM00354">
    <property type="entry name" value="HTH_LACI"/>
    <property type="match status" value="1"/>
</dbReference>
<organism evidence="6 7">
    <name type="scientific">Tessaracoccus bendigoensis DSM 12906</name>
    <dbReference type="NCBI Taxonomy" id="1123357"/>
    <lineage>
        <taxon>Bacteria</taxon>
        <taxon>Bacillati</taxon>
        <taxon>Actinomycetota</taxon>
        <taxon>Actinomycetes</taxon>
        <taxon>Propionibacteriales</taxon>
        <taxon>Propionibacteriaceae</taxon>
        <taxon>Tessaracoccus</taxon>
    </lineage>
</organism>
<evidence type="ECO:0000313" key="7">
    <source>
        <dbReference type="Proteomes" id="UP000184512"/>
    </source>
</evidence>
<proteinExistence type="predicted"/>
<dbReference type="OrthoDB" id="9798934at2"/>
<dbReference type="PANTHER" id="PTHR30146">
    <property type="entry name" value="LACI-RELATED TRANSCRIPTIONAL REPRESSOR"/>
    <property type="match status" value="1"/>
</dbReference>
<dbReference type="Gene3D" id="3.40.50.2300">
    <property type="match status" value="2"/>
</dbReference>
<keyword evidence="7" id="KW-1185">Reference proteome</keyword>
<evidence type="ECO:0000256" key="2">
    <source>
        <dbReference type="ARBA" id="ARBA00023015"/>
    </source>
</evidence>
<keyword evidence="1" id="KW-0678">Repressor</keyword>
<dbReference type="EMBL" id="FQZG01000007">
    <property type="protein sequence ID" value="SHI48287.1"/>
    <property type="molecule type" value="Genomic_DNA"/>
</dbReference>
<evidence type="ECO:0000256" key="4">
    <source>
        <dbReference type="ARBA" id="ARBA00023163"/>
    </source>
</evidence>